<evidence type="ECO:0000313" key="1">
    <source>
        <dbReference type="EMBL" id="TGO10805.1"/>
    </source>
</evidence>
<comment type="caution">
    <text evidence="1">The sequence shown here is derived from an EMBL/GenBank/DDBJ whole genome shotgun (WGS) entry which is preliminary data.</text>
</comment>
<dbReference type="OrthoDB" id="3553727at2759"/>
<dbReference type="EMBL" id="PQXH01000125">
    <property type="protein sequence ID" value="TGO10805.1"/>
    <property type="molecule type" value="Genomic_DNA"/>
</dbReference>
<keyword evidence="2" id="KW-1185">Reference proteome</keyword>
<evidence type="ECO:0000313" key="2">
    <source>
        <dbReference type="Proteomes" id="UP000297777"/>
    </source>
</evidence>
<sequence length="102" mass="10368">MYEIKTASLLAFAQDPYATGACAGLYQQTSSSIESLASVVFGSALPIATLNSTSASVPIGPATGWGSGPSSTLNGSTIAGLTVVRQCTSGFKCYSFYHCLSA</sequence>
<gene>
    <name evidence="1" type="ORF">BTUL_0125g00190</name>
</gene>
<reference evidence="1 2" key="1">
    <citation type="submission" date="2017-12" db="EMBL/GenBank/DDBJ databases">
        <title>Comparative genomics of Botrytis spp.</title>
        <authorList>
            <person name="Valero-Jimenez C.A."/>
            <person name="Tapia P."/>
            <person name="Veloso J."/>
            <person name="Silva-Moreno E."/>
            <person name="Staats M."/>
            <person name="Valdes J.H."/>
            <person name="Van Kan J.A.L."/>
        </authorList>
    </citation>
    <scope>NUCLEOTIDE SEQUENCE [LARGE SCALE GENOMIC DNA]</scope>
    <source>
        <strain evidence="1 2">Bt9001</strain>
    </source>
</reference>
<dbReference type="Proteomes" id="UP000297777">
    <property type="component" value="Unassembled WGS sequence"/>
</dbReference>
<proteinExistence type="predicted"/>
<protein>
    <submittedName>
        <fullName evidence="1">Uncharacterized protein</fullName>
    </submittedName>
</protein>
<name>A0A4Z1EEM4_9HELO</name>
<organism evidence="1 2">
    <name type="scientific">Botrytis tulipae</name>
    <dbReference type="NCBI Taxonomy" id="87230"/>
    <lineage>
        <taxon>Eukaryota</taxon>
        <taxon>Fungi</taxon>
        <taxon>Dikarya</taxon>
        <taxon>Ascomycota</taxon>
        <taxon>Pezizomycotina</taxon>
        <taxon>Leotiomycetes</taxon>
        <taxon>Helotiales</taxon>
        <taxon>Sclerotiniaceae</taxon>
        <taxon>Botrytis</taxon>
    </lineage>
</organism>
<dbReference type="AlphaFoldDB" id="A0A4Z1EEM4"/>
<accession>A0A4Z1EEM4</accession>